<keyword evidence="1" id="KW-0732">Signal</keyword>
<protein>
    <recommendedName>
        <fullName evidence="6">Gram-positive cocci surface proteins LPxTG domain-containing protein</fullName>
    </recommendedName>
</protein>
<feature type="compositionally biased region" description="Low complexity" evidence="2">
    <location>
        <begin position="68"/>
        <end position="113"/>
    </location>
</feature>
<comment type="caution">
    <text evidence="4">The sequence shown here is derived from an EMBL/GenBank/DDBJ whole genome shotgun (WGS) entry which is preliminary data.</text>
</comment>
<evidence type="ECO:0000313" key="4">
    <source>
        <dbReference type="EMBL" id="KRK73881.1"/>
    </source>
</evidence>
<feature type="region of interest" description="Disordered" evidence="2">
    <location>
        <begin position="1119"/>
        <end position="1157"/>
    </location>
</feature>
<dbReference type="Gene3D" id="2.60.40.4300">
    <property type="match status" value="1"/>
</dbReference>
<evidence type="ECO:0008006" key="6">
    <source>
        <dbReference type="Google" id="ProtNLM"/>
    </source>
</evidence>
<accession>A0A0R1JYR7</accession>
<dbReference type="PATRIC" id="fig|1291734.4.peg.1760"/>
<dbReference type="STRING" id="1291734.FD02_GL001711"/>
<feature type="compositionally biased region" description="Low complexity" evidence="2">
    <location>
        <begin position="1129"/>
        <end position="1140"/>
    </location>
</feature>
<dbReference type="Gene3D" id="3.10.20.320">
    <property type="entry name" value="Putative peptidoglycan bound protein (lpxtg motif)"/>
    <property type="match status" value="1"/>
</dbReference>
<evidence type="ECO:0000256" key="3">
    <source>
        <dbReference type="SAM" id="Phobius"/>
    </source>
</evidence>
<sequence>MERATLNRKEHFRLYKAGKQWVFAGIFALSATIGMSQLNQVSADTQAPDATTQSGEQASTASPTAKLTTSQTADSTAQATSDPATQAPTTDQPAAPATAEATDPSAAEATTPTVEYKSGDADYGQSQRDLSNAAADATAAGLDVTKDANATEDATAGADYEQKAADVATKAEATAQALKTATAAQQANNKAYDDALKAREDSINQATTASFTGKDQSEVKKFFGSDLDTMTAIRAIDSPTALNDAAKATDAGENAQDGAKWVYKGQLVDAKTGRAIDVIETITNIKPYAGQTETVLKHNDVGFSIDMTSKNIESYTVNFQYLYSDTQEPASINSYIDFTDLDENQITSFDKGDVTRSLYGDDITETDADGKQVYTSSMPNDSGEMGIDELWVAQMNSTGTTFTVTYPVYAKGPGGWTDFTYNGFALKNVPEKTLVDKTTYPATYQLTDFNVTSTYTVNYVGGPSDGTKSTQTVVWTSTTDKDGNVTYTPDKTNIAVPTPTVAGYSADTPVAYSTALTATTTAPSNPEVTVTYTATAVPADMTVTIYDDTTGKAVGSTTVNGNVGENLAKAITAKGLTGYKLSTTQPDATKFTASIAGDVLTINSPETFAADDSDNFVVHVAHIIDHITPPTETGDKNYDATHKTYTVTVTGVAPAGVTSDLTPTNGNQSFVLTRSIDIDEVSGKVTASAWQPAKNAAQTITAVPLTDYTASPASITADTITNKLTAFAATNTDDDGSYTDTITYTEAATDQTVNIHYVYQNVNGPELSKTVTLTGKAGTTYSFKTPATIEGPNDDKGAALPDGDGKLDTSTLYYYATSDLNGGQYNTLADDGATDGQFGTNGQDVWVMYVPAEKKLGVITSEPNADGNIVVTLTDGSTFTVPKGTDGKDGKDGVDGQTPQVKLVTNTDGSKSYIFYTTDKDGNETTISTVPAPVDGKDGKDGTDGKDGVDGQTPQVKLVTNTDGSKSYIFYTTDKDGHETTISTVPAPVDGKDGKDGVDGTNGQTPKVKLVTNTDGSKSYIFYTTDKTGHETTISTVPAPADGKNGKDGADGQTPQVKLVTNTDGSKSYIFYTTDKDGHETTISTVPAPADGKNGKDGADGKDGKDGSFDVDWGGTPIMTTTGHHIPNTEGGITTSKTTTRSYNGGSGVSTSLTGGDGTTLGASSTLVAYAGDASSASGVTTLPATGTGSAGNLPQAGDAGTDLGIALVGAGLTAMAAISAYGATRKRREMHSDLY</sequence>
<feature type="region of interest" description="Disordered" evidence="2">
    <location>
        <begin position="986"/>
        <end position="1006"/>
    </location>
</feature>
<feature type="region of interest" description="Disordered" evidence="2">
    <location>
        <begin position="1080"/>
        <end position="1107"/>
    </location>
</feature>
<name>A0A0R1JYR7_9LACO</name>
<keyword evidence="3" id="KW-1133">Transmembrane helix</keyword>
<feature type="region of interest" description="Disordered" evidence="2">
    <location>
        <begin position="1037"/>
        <end position="1057"/>
    </location>
</feature>
<keyword evidence="3" id="KW-0812">Transmembrane</keyword>
<feature type="compositionally biased region" description="Polar residues" evidence="2">
    <location>
        <begin position="44"/>
        <end position="67"/>
    </location>
</feature>
<evidence type="ECO:0000256" key="1">
    <source>
        <dbReference type="ARBA" id="ARBA00022729"/>
    </source>
</evidence>
<feature type="transmembrane region" description="Helical" evidence="3">
    <location>
        <begin position="21"/>
        <end position="38"/>
    </location>
</feature>
<evidence type="ECO:0000313" key="5">
    <source>
        <dbReference type="Proteomes" id="UP000051804"/>
    </source>
</evidence>
<evidence type="ECO:0000256" key="2">
    <source>
        <dbReference type="SAM" id="MobiDB-lite"/>
    </source>
</evidence>
<reference evidence="4 5" key="1">
    <citation type="journal article" date="2015" name="Genome Announc.">
        <title>Expanding the biotechnology potential of lactobacilli through comparative genomics of 213 strains and associated genera.</title>
        <authorList>
            <person name="Sun Z."/>
            <person name="Harris H.M."/>
            <person name="McCann A."/>
            <person name="Guo C."/>
            <person name="Argimon S."/>
            <person name="Zhang W."/>
            <person name="Yang X."/>
            <person name="Jeffery I.B."/>
            <person name="Cooney J.C."/>
            <person name="Kagawa T.F."/>
            <person name="Liu W."/>
            <person name="Song Y."/>
            <person name="Salvetti E."/>
            <person name="Wrobel A."/>
            <person name="Rasinkangas P."/>
            <person name="Parkhill J."/>
            <person name="Rea M.C."/>
            <person name="O'Sullivan O."/>
            <person name="Ritari J."/>
            <person name="Douillard F.P."/>
            <person name="Paul Ross R."/>
            <person name="Yang R."/>
            <person name="Briner A.E."/>
            <person name="Felis G.E."/>
            <person name="de Vos W.M."/>
            <person name="Barrangou R."/>
            <person name="Klaenhammer T.R."/>
            <person name="Caufield P.W."/>
            <person name="Cui Y."/>
            <person name="Zhang H."/>
            <person name="O'Toole P.W."/>
        </authorList>
    </citation>
    <scope>NUCLEOTIDE SEQUENCE [LARGE SCALE GENOMIC DNA]</scope>
    <source>
        <strain evidence="4 5">JCM 17158</strain>
    </source>
</reference>
<organism evidence="4 5">
    <name type="scientific">Lacticaseibacillus nasuensis JCM 17158</name>
    <dbReference type="NCBI Taxonomy" id="1291734"/>
    <lineage>
        <taxon>Bacteria</taxon>
        <taxon>Bacillati</taxon>
        <taxon>Bacillota</taxon>
        <taxon>Bacilli</taxon>
        <taxon>Lactobacillales</taxon>
        <taxon>Lactobacillaceae</taxon>
        <taxon>Lacticaseibacillus</taxon>
    </lineage>
</organism>
<keyword evidence="3" id="KW-0472">Membrane</keyword>
<feature type="transmembrane region" description="Helical" evidence="3">
    <location>
        <begin position="1204"/>
        <end position="1224"/>
    </location>
</feature>
<dbReference type="AlphaFoldDB" id="A0A0R1JYR7"/>
<proteinExistence type="predicted"/>
<dbReference type="InterPro" id="IPR022263">
    <property type="entry name" value="KxYKxGKxW"/>
</dbReference>
<dbReference type="Pfam" id="PF19258">
    <property type="entry name" value="KxYKxGKxW_sig"/>
    <property type="match status" value="1"/>
</dbReference>
<dbReference type="NCBIfam" id="TIGR03715">
    <property type="entry name" value="KxYKxGKxW"/>
    <property type="match status" value="1"/>
</dbReference>
<feature type="region of interest" description="Disordered" evidence="2">
    <location>
        <begin position="44"/>
        <end position="134"/>
    </location>
</feature>
<gene>
    <name evidence="4" type="ORF">FD02_GL001711</name>
</gene>
<feature type="compositionally biased region" description="Basic and acidic residues" evidence="2">
    <location>
        <begin position="1093"/>
        <end position="1107"/>
    </location>
</feature>
<feature type="region of interest" description="Disordered" evidence="2">
    <location>
        <begin position="924"/>
        <end position="955"/>
    </location>
</feature>
<dbReference type="EMBL" id="AZDJ01000003">
    <property type="protein sequence ID" value="KRK73881.1"/>
    <property type="molecule type" value="Genomic_DNA"/>
</dbReference>
<keyword evidence="5" id="KW-1185">Reference proteome</keyword>
<feature type="compositionally biased region" description="Basic and acidic residues" evidence="2">
    <location>
        <begin position="935"/>
        <end position="949"/>
    </location>
</feature>
<dbReference type="Proteomes" id="UP000051804">
    <property type="component" value="Unassembled WGS sequence"/>
</dbReference>